<reference evidence="4 5" key="1">
    <citation type="submission" date="2018-10" db="EMBL/GenBank/DDBJ databases">
        <title>Co-occurring genomic capacity for anaerobic methane metabolism and dissimilatory sulfite reduction discovered in the Korarchaeota.</title>
        <authorList>
            <person name="Mckay L.J."/>
            <person name="Dlakic M."/>
            <person name="Fields M.W."/>
            <person name="Delmont T.O."/>
            <person name="Eren A.M."/>
            <person name="Jay Z.J."/>
            <person name="Klingelsmith K.B."/>
            <person name="Rusch D.B."/>
            <person name="Inskeep W.P."/>
        </authorList>
    </citation>
    <scope>NUCLEOTIDE SEQUENCE [LARGE SCALE GENOMIC DNA]</scope>
    <source>
        <strain evidence="4 5">WS</strain>
    </source>
</reference>
<evidence type="ECO:0000313" key="4">
    <source>
        <dbReference type="EMBL" id="RSN68417.1"/>
    </source>
</evidence>
<dbReference type="EMBL" id="RCOR01000030">
    <property type="protein sequence ID" value="RSN68417.1"/>
    <property type="molecule type" value="Genomic_DNA"/>
</dbReference>
<name>A0A429G3L7_9CREN</name>
<dbReference type="SMART" id="SM00879">
    <property type="entry name" value="Brix"/>
    <property type="match status" value="1"/>
</dbReference>
<evidence type="ECO:0000259" key="3">
    <source>
        <dbReference type="PROSITE" id="PS50833"/>
    </source>
</evidence>
<protein>
    <recommendedName>
        <fullName evidence="2">Probable Brix domain-containing ribosomal biogenesis protein</fullName>
    </recommendedName>
</protein>
<dbReference type="GO" id="GO:0042134">
    <property type="term" value="F:rRNA primary transcript binding"/>
    <property type="evidence" value="ECO:0007669"/>
    <property type="project" value="InterPro"/>
</dbReference>
<keyword evidence="1 2" id="KW-0690">Ribosome biogenesis</keyword>
<dbReference type="Proteomes" id="UP000278149">
    <property type="component" value="Unassembled WGS sequence"/>
</dbReference>
<dbReference type="HAMAP" id="MF_00699">
    <property type="entry name" value="BriX"/>
    <property type="match status" value="1"/>
</dbReference>
<comment type="function">
    <text evidence="2">Probably involved in the biogenesis of the ribosome.</text>
</comment>
<dbReference type="Gene3D" id="3.40.50.10480">
    <property type="entry name" value="Probable brix-domain ribosomal biogenesis protein"/>
    <property type="match status" value="1"/>
</dbReference>
<accession>A0A429G3L7</accession>
<dbReference type="InterPro" id="IPR023548">
    <property type="entry name" value="Brix_dom_Rbsml_bgen_prot"/>
</dbReference>
<evidence type="ECO:0000313" key="5">
    <source>
        <dbReference type="Proteomes" id="UP000278149"/>
    </source>
</evidence>
<dbReference type="GO" id="GO:0006364">
    <property type="term" value="P:rRNA processing"/>
    <property type="evidence" value="ECO:0007669"/>
    <property type="project" value="InterPro"/>
</dbReference>
<dbReference type="RefSeq" id="WP_125741973.1">
    <property type="nucleotide sequence ID" value="NZ_RCOR01000030.1"/>
</dbReference>
<sequence>MILITTTRRPSKRTRSFVRDLYHVLPNSTRRNRGKMSLEDLNELAIKIGADRVIVVGTQRGNPSSLTFYEPTPSHLKPISIVSLSGVSLRREITKKRAPPSKRFCVASPDELENEAELLAKSFNVRSVKLEELKNFDISLILASEEGLRASFYRVSPMEELGPRMRISGIKEYGEGLG</sequence>
<comment type="caution">
    <text evidence="4">The sequence shown here is derived from an EMBL/GenBank/DDBJ whole genome shotgun (WGS) entry which is preliminary data.</text>
</comment>
<evidence type="ECO:0000256" key="2">
    <source>
        <dbReference type="HAMAP-Rule" id="MF_00699"/>
    </source>
</evidence>
<dbReference type="PROSITE" id="PS50833">
    <property type="entry name" value="BRIX"/>
    <property type="match status" value="1"/>
</dbReference>
<gene>
    <name evidence="4" type="ORF">D9Q81_06055</name>
</gene>
<dbReference type="PANTHER" id="PTHR22734">
    <property type="entry name" value="U3 SMALL NUCLEOLAR RIBONUCLEOPROTEIN PROTEIN IMP4"/>
    <property type="match status" value="1"/>
</dbReference>
<organism evidence="4 5">
    <name type="scientific">Candidatus Korarchaeum cryptofilum</name>
    <dbReference type="NCBI Taxonomy" id="498846"/>
    <lineage>
        <taxon>Archaea</taxon>
        <taxon>Thermoproteota</taxon>
        <taxon>Candidatus Korarchaeia</taxon>
        <taxon>Candidatus Korarchaeales</taxon>
        <taxon>Candidatus Korarchaeaceae</taxon>
        <taxon>Candidatus Korarchaeum</taxon>
    </lineage>
</organism>
<dbReference type="InterPro" id="IPR044281">
    <property type="entry name" value="IMP4/RPF1"/>
</dbReference>
<dbReference type="InterPro" id="IPR007109">
    <property type="entry name" value="Brix"/>
</dbReference>
<evidence type="ECO:0000256" key="1">
    <source>
        <dbReference type="ARBA" id="ARBA00022517"/>
    </source>
</evidence>
<dbReference type="AlphaFoldDB" id="A0A429G3L7"/>
<dbReference type="SUPFAM" id="SSF52954">
    <property type="entry name" value="Class II aaRS ABD-related"/>
    <property type="match status" value="1"/>
</dbReference>
<proteinExistence type="inferred from homology"/>
<feature type="domain" description="Brix" evidence="3">
    <location>
        <begin position="1"/>
        <end position="178"/>
    </location>
</feature>